<name>A0A564W022_9FIRM</name>
<evidence type="ECO:0000313" key="1">
    <source>
        <dbReference type="EMBL" id="VUX37362.1"/>
    </source>
</evidence>
<protein>
    <recommendedName>
        <fullName evidence="3">DUF3990 domain-containing protein</fullName>
    </recommendedName>
</protein>
<dbReference type="AlphaFoldDB" id="A0A564W022"/>
<evidence type="ECO:0000313" key="2">
    <source>
        <dbReference type="Proteomes" id="UP000408482"/>
    </source>
</evidence>
<sequence>MADEMKVTVATVKRWENEDGIPGKAAQEKLISICQKEKIDLAEVVEESIREQAQEIAKSNPYREILFHGSKSGLKGNISPSSRDRCDFGAGFYMGTEPLQPLTLICDYDESVFYIVSIDENELKKIEIPADIEWAMLIAYHRGKLEEIAGTELYAKYAVMDKGYDIIAGRIANDRMFYVLDNFFQRNVTDMALVESLSALQLGCQYVAMTQKACDAIRIERKIPLLWMERQALKKVSGRNRKQGISLANRICRDYRREGKYFDEIIDSARQK</sequence>
<accession>A0A564W022</accession>
<dbReference type="EMBL" id="CABHNW010000073">
    <property type="protein sequence ID" value="VUX37362.1"/>
    <property type="molecule type" value="Genomic_DNA"/>
</dbReference>
<proteinExistence type="predicted"/>
<evidence type="ECO:0008006" key="3">
    <source>
        <dbReference type="Google" id="ProtNLM"/>
    </source>
</evidence>
<dbReference type="InterPro" id="IPR025051">
    <property type="entry name" value="DUF3990"/>
</dbReference>
<keyword evidence="2" id="KW-1185">Reference proteome</keyword>
<dbReference type="Pfam" id="PF13151">
    <property type="entry name" value="DUF3990"/>
    <property type="match status" value="1"/>
</dbReference>
<organism evidence="1 2">
    <name type="scientific">Blautia luti</name>
    <dbReference type="NCBI Taxonomy" id="89014"/>
    <lineage>
        <taxon>Bacteria</taxon>
        <taxon>Bacillati</taxon>
        <taxon>Bacillota</taxon>
        <taxon>Clostridia</taxon>
        <taxon>Lachnospirales</taxon>
        <taxon>Lachnospiraceae</taxon>
        <taxon>Blautia</taxon>
    </lineage>
</organism>
<gene>
    <name evidence="1" type="ORF">RSSSTS7063_03143</name>
</gene>
<dbReference type="Proteomes" id="UP000408482">
    <property type="component" value="Unassembled WGS sequence"/>
</dbReference>
<reference evidence="1 2" key="1">
    <citation type="submission" date="2019-07" db="EMBL/GenBank/DDBJ databases">
        <authorList>
            <person name="Hibberd C M."/>
            <person name="Gehrig L. J."/>
            <person name="Chang H.-W."/>
            <person name="Venkatesh S."/>
        </authorList>
    </citation>
    <scope>NUCLEOTIDE SEQUENCE [LARGE SCALE GENOMIC DNA]</scope>
    <source>
        <strain evidence="1">Blautia_luti_SSTS_Bg7063</strain>
    </source>
</reference>